<proteinExistence type="predicted"/>
<keyword evidence="2" id="KW-1185">Reference proteome</keyword>
<dbReference type="EMBL" id="JBJJXI010000133">
    <property type="protein sequence ID" value="KAL3388443.1"/>
    <property type="molecule type" value="Genomic_DNA"/>
</dbReference>
<accession>A0ABD2W6C8</accession>
<dbReference type="Proteomes" id="UP001627154">
    <property type="component" value="Unassembled WGS sequence"/>
</dbReference>
<organism evidence="1 2">
    <name type="scientific">Trichogramma kaykai</name>
    <dbReference type="NCBI Taxonomy" id="54128"/>
    <lineage>
        <taxon>Eukaryota</taxon>
        <taxon>Metazoa</taxon>
        <taxon>Ecdysozoa</taxon>
        <taxon>Arthropoda</taxon>
        <taxon>Hexapoda</taxon>
        <taxon>Insecta</taxon>
        <taxon>Pterygota</taxon>
        <taxon>Neoptera</taxon>
        <taxon>Endopterygota</taxon>
        <taxon>Hymenoptera</taxon>
        <taxon>Apocrita</taxon>
        <taxon>Proctotrupomorpha</taxon>
        <taxon>Chalcidoidea</taxon>
        <taxon>Trichogrammatidae</taxon>
        <taxon>Trichogramma</taxon>
    </lineage>
</organism>
<evidence type="ECO:0000313" key="1">
    <source>
        <dbReference type="EMBL" id="KAL3388443.1"/>
    </source>
</evidence>
<comment type="caution">
    <text evidence="1">The sequence shown here is derived from an EMBL/GenBank/DDBJ whole genome shotgun (WGS) entry which is preliminary data.</text>
</comment>
<evidence type="ECO:0008006" key="3">
    <source>
        <dbReference type="Google" id="ProtNLM"/>
    </source>
</evidence>
<sequence length="164" mass="19887">MKSSNTQQWMQEFEDECKLFKIGEDKDKIEIFRLLQEKLCLDWYGSMLIKLSIKSRWETWKENFIETYSNRGWSHIRYTMTFRFQAGSFLEYAVKKERLLLEVQKYIDRDTLIDLIAIGLPNFVMDRIDRDALQEVKDLYNEVGRLEHLVKKKDQWKGKCQEQN</sequence>
<name>A0ABD2W6C8_9HYME</name>
<gene>
    <name evidence="1" type="ORF">TKK_016451</name>
</gene>
<evidence type="ECO:0000313" key="2">
    <source>
        <dbReference type="Proteomes" id="UP001627154"/>
    </source>
</evidence>
<reference evidence="1 2" key="1">
    <citation type="journal article" date="2024" name="bioRxiv">
        <title>A reference genome for Trichogramma kaykai: A tiny desert-dwelling parasitoid wasp with competing sex-ratio distorters.</title>
        <authorList>
            <person name="Culotta J."/>
            <person name="Lindsey A.R."/>
        </authorList>
    </citation>
    <scope>NUCLEOTIDE SEQUENCE [LARGE SCALE GENOMIC DNA]</scope>
    <source>
        <strain evidence="1 2">KSX58</strain>
    </source>
</reference>
<protein>
    <recommendedName>
        <fullName evidence="3">Retrotransposon gag domain-containing protein</fullName>
    </recommendedName>
</protein>
<dbReference type="AlphaFoldDB" id="A0ABD2W6C8"/>